<evidence type="ECO:0000313" key="3">
    <source>
        <dbReference type="Proteomes" id="UP000215633"/>
    </source>
</evidence>
<evidence type="ECO:0000313" key="2">
    <source>
        <dbReference type="EMBL" id="OZI79614.1"/>
    </source>
</evidence>
<dbReference type="GO" id="GO:0004658">
    <property type="term" value="F:propionyl-CoA carboxylase activity"/>
    <property type="evidence" value="ECO:0007669"/>
    <property type="project" value="TreeGrafter"/>
</dbReference>
<dbReference type="PANTHER" id="PTHR43842">
    <property type="entry name" value="PROPIONYL-COA CARBOXYLASE BETA CHAIN"/>
    <property type="match status" value="1"/>
</dbReference>
<name>A0A261VZT7_9BORD</name>
<dbReference type="Proteomes" id="UP000215633">
    <property type="component" value="Unassembled WGS sequence"/>
</dbReference>
<accession>A0A261VZT7</accession>
<protein>
    <submittedName>
        <fullName evidence="2">Propionyl-CoA carboxylase</fullName>
    </submittedName>
</protein>
<organism evidence="2 3">
    <name type="scientific">Bordetella genomosp. 2</name>
    <dbReference type="NCBI Taxonomy" id="1983456"/>
    <lineage>
        <taxon>Bacteria</taxon>
        <taxon>Pseudomonadati</taxon>
        <taxon>Pseudomonadota</taxon>
        <taxon>Betaproteobacteria</taxon>
        <taxon>Burkholderiales</taxon>
        <taxon>Alcaligenaceae</taxon>
        <taxon>Bordetella</taxon>
    </lineage>
</organism>
<evidence type="ECO:0000259" key="1">
    <source>
        <dbReference type="PROSITE" id="PS50989"/>
    </source>
</evidence>
<feature type="domain" description="CoA carboxyltransferase C-terminal" evidence="1">
    <location>
        <begin position="274"/>
        <end position="507"/>
    </location>
</feature>
<dbReference type="InterPro" id="IPR029045">
    <property type="entry name" value="ClpP/crotonase-like_dom_sf"/>
</dbReference>
<gene>
    <name evidence="2" type="ORF">CAL24_06740</name>
</gene>
<keyword evidence="3" id="KW-1185">Reference proteome</keyword>
<dbReference type="InterPro" id="IPR034733">
    <property type="entry name" value="AcCoA_carboxyl_beta"/>
</dbReference>
<reference evidence="3" key="1">
    <citation type="submission" date="2017-05" db="EMBL/GenBank/DDBJ databases">
        <title>Complete and WGS of Bordetella genogroups.</title>
        <authorList>
            <person name="Spilker T."/>
            <person name="Lipuma J."/>
        </authorList>
    </citation>
    <scope>NUCLEOTIDE SEQUENCE [LARGE SCALE GENOMIC DNA]</scope>
    <source>
        <strain evidence="3">AU8256</strain>
    </source>
</reference>
<dbReference type="PROSITE" id="PS50989">
    <property type="entry name" value="COA_CT_CTER"/>
    <property type="match status" value="1"/>
</dbReference>
<dbReference type="Gene3D" id="3.90.226.10">
    <property type="entry name" value="2-enoyl-CoA Hydratase, Chain A, domain 1"/>
    <property type="match status" value="2"/>
</dbReference>
<dbReference type="PANTHER" id="PTHR43842:SF2">
    <property type="entry name" value="PROPIONYL-COA CARBOXYLASE BETA CHAIN, MITOCHONDRIAL"/>
    <property type="match status" value="1"/>
</dbReference>
<dbReference type="InterPro" id="IPR051047">
    <property type="entry name" value="AccD/PCCB"/>
</dbReference>
<dbReference type="InterPro" id="IPR011763">
    <property type="entry name" value="COA_CT_C"/>
</dbReference>
<dbReference type="SUPFAM" id="SSF52096">
    <property type="entry name" value="ClpP/crotonase"/>
    <property type="match status" value="2"/>
</dbReference>
<dbReference type="RefSeq" id="WP_028354245.1">
    <property type="nucleotide sequence ID" value="NZ_NEVT01000003.1"/>
</dbReference>
<sequence>MNAPSEHMTPGIEELELRRELAQRMGGAASVERHHNAGKLTVRERIGALCDQASFQEVGGLAGTGHYDEQGRLQGLTPAPYVMGLAEIDGRPVAVGGEDYTVRGGASWSGDRKKGGQGGFVEDLALHYKIPLINLCDGVGGSVTSAERRGHTVFPGVHGFETATALLGQVPVVCAVMGTAAGGPAGRAILAHWSLMVKGNSQVFAAGPPVVKRSLGQHIHKEDLGGSKIAVDVAGTIHDAYASEAECFAQIRRFLSYMPQNVWELPPRKTTGDPADRRDEGLATIVPQDRRKAYNMRRVMNMIFDAESVFEMQPSYGKAVITALARLDGYVVGVIANNPMFYGGAIDAAGARKQTHFIEMCDTFHIPLVFLVDVPGFMVGRDAEAQGTLRDGMRSVFVSLQATVPMATVVVRKCYGMAGMAATDKVGIGLKLAWPTAEWGSLPVEGGVAAAFRREIEAADDPRQKEAEIEEKLRRFGSPFRTAEAFGVEDVIDPRETRRYLARFIGAAQGAMRISLGPKHKPGVRP</sequence>
<comment type="caution">
    <text evidence="2">The sequence shown here is derived from an EMBL/GenBank/DDBJ whole genome shotgun (WGS) entry which is preliminary data.</text>
</comment>
<dbReference type="AlphaFoldDB" id="A0A261VZT7"/>
<proteinExistence type="predicted"/>
<dbReference type="EMBL" id="NEVT01000003">
    <property type="protein sequence ID" value="OZI79614.1"/>
    <property type="molecule type" value="Genomic_DNA"/>
</dbReference>
<dbReference type="Pfam" id="PF01039">
    <property type="entry name" value="Carboxyl_trans"/>
    <property type="match status" value="1"/>
</dbReference>